<dbReference type="InParanoid" id="A0A5Q0BHR5"/>
<reference evidence="2 3" key="1">
    <citation type="submission" date="2019-09" db="EMBL/GenBank/DDBJ databases">
        <title>Ecophysiology of the spiral-shaped methanotroph Methylospira mobilis as revealed by the complete genome sequence.</title>
        <authorList>
            <person name="Oshkin I.Y."/>
            <person name="Dedysh S.N."/>
            <person name="Miroshnikov K."/>
            <person name="Danilova O.V."/>
            <person name="Hakobyan A."/>
            <person name="Liesack W."/>
        </authorList>
    </citation>
    <scope>NUCLEOTIDE SEQUENCE [LARGE SCALE GENOMIC DNA]</scope>
    <source>
        <strain evidence="2 3">Shm1</strain>
    </source>
</reference>
<organism evidence="2 3">
    <name type="scientific">Candidatus Methylospira mobilis</name>
    <dbReference type="NCBI Taxonomy" id="1808979"/>
    <lineage>
        <taxon>Bacteria</taxon>
        <taxon>Pseudomonadati</taxon>
        <taxon>Pseudomonadota</taxon>
        <taxon>Gammaproteobacteria</taxon>
        <taxon>Methylococcales</taxon>
        <taxon>Methylococcaceae</taxon>
        <taxon>Candidatus Methylospira</taxon>
    </lineage>
</organism>
<accession>A0A5Q0BHR5</accession>
<dbReference type="OrthoDB" id="5570073at2"/>
<dbReference type="KEGG" id="mmob:F6R98_12665"/>
<keyword evidence="3" id="KW-1185">Reference proteome</keyword>
<evidence type="ECO:0000313" key="2">
    <source>
        <dbReference type="EMBL" id="QFY43363.1"/>
    </source>
</evidence>
<name>A0A5Q0BHR5_9GAMM</name>
<dbReference type="EMBL" id="CP044205">
    <property type="protein sequence ID" value="QFY43363.1"/>
    <property type="molecule type" value="Genomic_DNA"/>
</dbReference>
<dbReference type="AlphaFoldDB" id="A0A5Q0BHR5"/>
<keyword evidence="1" id="KW-1133">Transmembrane helix</keyword>
<feature type="transmembrane region" description="Helical" evidence="1">
    <location>
        <begin position="6"/>
        <end position="24"/>
    </location>
</feature>
<evidence type="ECO:0000313" key="3">
    <source>
        <dbReference type="Proteomes" id="UP000325755"/>
    </source>
</evidence>
<gene>
    <name evidence="2" type="ORF">F6R98_12665</name>
</gene>
<keyword evidence="1" id="KW-0812">Transmembrane</keyword>
<keyword evidence="1" id="KW-0472">Membrane</keyword>
<dbReference type="Proteomes" id="UP000325755">
    <property type="component" value="Chromosome"/>
</dbReference>
<proteinExistence type="predicted"/>
<protein>
    <submittedName>
        <fullName evidence="2">Uncharacterized protein</fullName>
    </submittedName>
</protein>
<evidence type="ECO:0000256" key="1">
    <source>
        <dbReference type="SAM" id="Phobius"/>
    </source>
</evidence>
<sequence>MGQAAETVTVVFAAIFIAAMAFEVDRRRKHLRKLYDVLDSDERRITSELEAMVQNGTIKPYTDEIFAW</sequence>
<dbReference type="RefSeq" id="WP_153249345.1">
    <property type="nucleotide sequence ID" value="NZ_CP044205.1"/>
</dbReference>